<dbReference type="OrthoDB" id="9788973at2"/>
<dbReference type="PANTHER" id="PTHR38831">
    <property type="entry name" value="TYPE II SECRETION SYSTEM PROTEIN K"/>
    <property type="match status" value="1"/>
</dbReference>
<dbReference type="InterPro" id="IPR049031">
    <property type="entry name" value="T2SSK_SAM-like_1st"/>
</dbReference>
<protein>
    <recommendedName>
        <fullName evidence="10">Type II secretion system protein K</fullName>
    </recommendedName>
</protein>
<feature type="domain" description="T2SS protein K second SAM-like" evidence="12">
    <location>
        <begin position="236"/>
        <end position="288"/>
    </location>
</feature>
<keyword evidence="7" id="KW-0653">Protein transport</keyword>
<dbReference type="Pfam" id="PF03934">
    <property type="entry name" value="T2SSK"/>
    <property type="match status" value="1"/>
</dbReference>
<dbReference type="GO" id="GO:0009306">
    <property type="term" value="P:protein secretion"/>
    <property type="evidence" value="ECO:0007669"/>
    <property type="project" value="InterPro"/>
</dbReference>
<evidence type="ECO:0000259" key="13">
    <source>
        <dbReference type="Pfam" id="PF21687"/>
    </source>
</evidence>
<dbReference type="eggNOG" id="COG3156">
    <property type="taxonomic scope" value="Bacteria"/>
</dbReference>
<dbReference type="GO" id="GO:0005886">
    <property type="term" value="C:plasma membrane"/>
    <property type="evidence" value="ECO:0007669"/>
    <property type="project" value="UniProtKB-SubCell"/>
</dbReference>
<evidence type="ECO:0000313" key="14">
    <source>
        <dbReference type="EMBL" id="ERL46881.1"/>
    </source>
</evidence>
<dbReference type="AlphaFoldDB" id="U2XVP3"/>
<keyword evidence="5 10" id="KW-0997">Cell inner membrane</keyword>
<dbReference type="Gene3D" id="3.30.1300.30">
    <property type="entry name" value="GSPII I/J protein-like"/>
    <property type="match status" value="1"/>
</dbReference>
<proteinExistence type="inferred from homology"/>
<keyword evidence="6 11" id="KW-0812">Transmembrane</keyword>
<evidence type="ECO:0000256" key="10">
    <source>
        <dbReference type="PIRNR" id="PIRNR002786"/>
    </source>
</evidence>
<dbReference type="InterPro" id="IPR049179">
    <property type="entry name" value="T2SSK_SAM-like_2nd"/>
</dbReference>
<evidence type="ECO:0000256" key="11">
    <source>
        <dbReference type="SAM" id="Phobius"/>
    </source>
</evidence>
<evidence type="ECO:0000256" key="5">
    <source>
        <dbReference type="ARBA" id="ARBA00022519"/>
    </source>
</evidence>
<dbReference type="Pfam" id="PF21687">
    <property type="entry name" value="T2SSK_1st"/>
    <property type="match status" value="1"/>
</dbReference>
<evidence type="ECO:0000256" key="2">
    <source>
        <dbReference type="ARBA" id="ARBA00007246"/>
    </source>
</evidence>
<keyword evidence="8 11" id="KW-1133">Transmembrane helix</keyword>
<keyword evidence="4 10" id="KW-1003">Cell membrane</keyword>
<dbReference type="InterPro" id="IPR038072">
    <property type="entry name" value="GspK_central_sf"/>
</dbReference>
<accession>U2XVP3</accession>
<feature type="domain" description="T2SS protein K first SAM-like" evidence="13">
    <location>
        <begin position="120"/>
        <end position="227"/>
    </location>
</feature>
<evidence type="ECO:0000256" key="6">
    <source>
        <dbReference type="ARBA" id="ARBA00022692"/>
    </source>
</evidence>
<comment type="similarity">
    <text evidence="2 10">Belongs to the GSP K family.</text>
</comment>
<dbReference type="NCBIfam" id="NF037980">
    <property type="entry name" value="T2SS_GspK"/>
    <property type="match status" value="1"/>
</dbReference>
<evidence type="ECO:0000256" key="9">
    <source>
        <dbReference type="ARBA" id="ARBA00023136"/>
    </source>
</evidence>
<keyword evidence="15" id="KW-1185">Reference proteome</keyword>
<gene>
    <name evidence="14" type="ORF">RS24_01920</name>
</gene>
<dbReference type="PANTHER" id="PTHR38831:SF1">
    <property type="entry name" value="TYPE II SECRETION SYSTEM PROTEIN K-RELATED"/>
    <property type="match status" value="1"/>
</dbReference>
<evidence type="ECO:0000256" key="1">
    <source>
        <dbReference type="ARBA" id="ARBA00004533"/>
    </source>
</evidence>
<evidence type="ECO:0000256" key="4">
    <source>
        <dbReference type="ARBA" id="ARBA00022475"/>
    </source>
</evidence>
<evidence type="ECO:0000256" key="8">
    <source>
        <dbReference type="ARBA" id="ARBA00022989"/>
    </source>
</evidence>
<dbReference type="Gene3D" id="1.10.40.60">
    <property type="entry name" value="EpsJ-like"/>
    <property type="match status" value="2"/>
</dbReference>
<sequence length="342" mass="37643">MVGRNKLFSVASVSRCQGRQTGAALIIVLGLVSVMSVTAVVAFDMFSMFVRKTTNSQILSQAREYALAGEMLGAKRAGTFIKANELFGINDAVNDAENRLKVDMPIDGGRIKGALKESTNCFNLATLVRKMPDGSFVANVTAMQQFSNLLQAMGVGKTEATSLTAALTDWQDSDTRPLPMGAESATYNQLDPPYRTSDSRLVSIKDLHLIRDFSVDLVEALTPLVCIDPLDTQTVLNLNTLQPHHSLLVKALLGDVITMQQASQLIAARPRGGYDHNRRFWQMKMFEDKAIPETVRGQFITTPRRFLLTVDVYLNSALTRLNSALHFNPDGSYIITSRYFGA</sequence>
<comment type="subcellular location">
    <subcellularLocation>
        <location evidence="1 10">Cell inner membrane</location>
    </subcellularLocation>
</comment>
<keyword evidence="3 10" id="KW-0813">Transport</keyword>
<dbReference type="EMBL" id="AWXE01000004">
    <property type="protein sequence ID" value="ERL46881.1"/>
    <property type="molecule type" value="Genomic_DNA"/>
</dbReference>
<reference evidence="14 15" key="1">
    <citation type="journal article" date="2014" name="FEMS Microbiol. Ecol.">
        <title>Genomic differentiation among two strains of the PS1 clade isolated from geographically separated marine habitats.</title>
        <authorList>
            <person name="Jimenez-Infante F."/>
            <person name="Ngugi D.K."/>
            <person name="Alam I."/>
            <person name="Rashid M."/>
            <person name="Baalawi W."/>
            <person name="Kamau A.A."/>
            <person name="Bajic V.B."/>
            <person name="Stingl U."/>
        </authorList>
    </citation>
    <scope>NUCLEOTIDE SEQUENCE [LARGE SCALE GENOMIC DNA]</scope>
    <source>
        <strain evidence="14 15">RS24</strain>
    </source>
</reference>
<comment type="caution">
    <text evidence="14">The sequence shown here is derived from an EMBL/GenBank/DDBJ whole genome shotgun (WGS) entry which is preliminary data.</text>
</comment>
<dbReference type="InterPro" id="IPR005628">
    <property type="entry name" value="GspK"/>
</dbReference>
<dbReference type="Proteomes" id="UP000016762">
    <property type="component" value="Unassembled WGS sequence"/>
</dbReference>
<keyword evidence="9 10" id="KW-0472">Membrane</keyword>
<dbReference type="SUPFAM" id="SSF158544">
    <property type="entry name" value="GspK insert domain-like"/>
    <property type="match status" value="2"/>
</dbReference>
<dbReference type="STRING" id="1397666.RS24_01920"/>
<evidence type="ECO:0000256" key="7">
    <source>
        <dbReference type="ARBA" id="ARBA00022927"/>
    </source>
</evidence>
<dbReference type="PATRIC" id="fig|1397666.3.peg.1784"/>
<dbReference type="RefSeq" id="WP_021777857.1">
    <property type="nucleotide sequence ID" value="NZ_AWXE01000004.1"/>
</dbReference>
<evidence type="ECO:0000313" key="15">
    <source>
        <dbReference type="Proteomes" id="UP000016762"/>
    </source>
</evidence>
<feature type="transmembrane region" description="Helical" evidence="11">
    <location>
        <begin position="21"/>
        <end position="43"/>
    </location>
</feature>
<organism evidence="14 15">
    <name type="scientific">Candidatus Micropelagius thuwalensis</name>
    <dbReference type="NCBI Taxonomy" id="1397666"/>
    <lineage>
        <taxon>Bacteria</taxon>
        <taxon>Pseudomonadati</taxon>
        <taxon>Pseudomonadota</taxon>
        <taxon>Alphaproteobacteria</taxon>
        <taxon>PS1 clade</taxon>
        <taxon>Candidatus Micropelagius</taxon>
    </lineage>
</organism>
<name>U2XVP3_9PROT</name>
<evidence type="ECO:0000256" key="3">
    <source>
        <dbReference type="ARBA" id="ARBA00022448"/>
    </source>
</evidence>
<evidence type="ECO:0000259" key="12">
    <source>
        <dbReference type="Pfam" id="PF03934"/>
    </source>
</evidence>
<dbReference type="PIRSF" id="PIRSF002786">
    <property type="entry name" value="XcpX"/>
    <property type="match status" value="1"/>
</dbReference>